<dbReference type="EMBL" id="JBDIML010000001">
    <property type="protein sequence ID" value="MEN2765818.1"/>
    <property type="molecule type" value="Genomic_DNA"/>
</dbReference>
<reference evidence="1 2" key="1">
    <citation type="submission" date="2024-05" db="EMBL/GenBank/DDBJ databases">
        <authorList>
            <person name="Haq I."/>
            <person name="Ullah Z."/>
            <person name="Ahmad R."/>
            <person name="Li M."/>
            <person name="Tong Y."/>
        </authorList>
    </citation>
    <scope>NUCLEOTIDE SEQUENCE [LARGE SCALE GENOMIC DNA]</scope>
    <source>
        <strain evidence="1 2">16A2E</strain>
    </source>
</reference>
<proteinExistence type="predicted"/>
<comment type="caution">
    <text evidence="1">The sequence shown here is derived from an EMBL/GenBank/DDBJ whole genome shotgun (WGS) entry which is preliminary data.</text>
</comment>
<name>A0ABU9XC35_9BACI</name>
<accession>A0ABU9XC35</accession>
<organism evidence="1 2">
    <name type="scientific">Ornithinibacillus xuwenensis</name>
    <dbReference type="NCBI Taxonomy" id="3144668"/>
    <lineage>
        <taxon>Bacteria</taxon>
        <taxon>Bacillati</taxon>
        <taxon>Bacillota</taxon>
        <taxon>Bacilli</taxon>
        <taxon>Bacillales</taxon>
        <taxon>Bacillaceae</taxon>
        <taxon>Ornithinibacillus</taxon>
    </lineage>
</organism>
<evidence type="ECO:0000313" key="1">
    <source>
        <dbReference type="EMBL" id="MEN2765818.1"/>
    </source>
</evidence>
<protein>
    <submittedName>
        <fullName evidence="1">Uncharacterized protein</fullName>
    </submittedName>
</protein>
<dbReference type="Proteomes" id="UP001444625">
    <property type="component" value="Unassembled WGS sequence"/>
</dbReference>
<dbReference type="RefSeq" id="WP_345823290.1">
    <property type="nucleotide sequence ID" value="NZ_JBDIML010000001.1"/>
</dbReference>
<gene>
    <name evidence="1" type="ORF">ABC228_01340</name>
</gene>
<keyword evidence="2" id="KW-1185">Reference proteome</keyword>
<evidence type="ECO:0000313" key="2">
    <source>
        <dbReference type="Proteomes" id="UP001444625"/>
    </source>
</evidence>
<sequence length="184" mass="21117">MIDKQNAIDAIMNFLHDETKRTFLVRGFDNDAKVNAVISCLNKVFSLGIIRTSSMADISDHINRAFNRDLLPYNVKSTTTYKLGGMKVNINSYVTHTKSNPKGNDNTFTLFHPVQTVLGNPKRYDKFLQELKKTDSRKIILITTNEWSIDNWDIENHVDQVFFYSVENDNPNIMANLRRNGAIT</sequence>